<feature type="transmembrane region" description="Helical" evidence="1">
    <location>
        <begin position="106"/>
        <end position="128"/>
    </location>
</feature>
<keyword evidence="1" id="KW-0812">Transmembrane</keyword>
<evidence type="ECO:0000313" key="3">
    <source>
        <dbReference type="Proteomes" id="UP000313231"/>
    </source>
</evidence>
<feature type="transmembrane region" description="Helical" evidence="1">
    <location>
        <begin position="219"/>
        <end position="237"/>
    </location>
</feature>
<evidence type="ECO:0000256" key="1">
    <source>
        <dbReference type="SAM" id="Phobius"/>
    </source>
</evidence>
<feature type="transmembrane region" description="Helical" evidence="1">
    <location>
        <begin position="20"/>
        <end position="38"/>
    </location>
</feature>
<comment type="caution">
    <text evidence="2">The sequence shown here is derived from an EMBL/GenBank/DDBJ whole genome shotgun (WGS) entry which is preliminary data.</text>
</comment>
<feature type="transmembrane region" description="Helical" evidence="1">
    <location>
        <begin position="140"/>
        <end position="163"/>
    </location>
</feature>
<dbReference type="AlphaFoldDB" id="A0A5C4WPP8"/>
<dbReference type="EMBL" id="VDMP01000012">
    <property type="protein sequence ID" value="TNM49516.1"/>
    <property type="molecule type" value="Genomic_DNA"/>
</dbReference>
<keyword evidence="3" id="KW-1185">Reference proteome</keyword>
<keyword evidence="1" id="KW-1133">Transmembrane helix</keyword>
<accession>A0A5C4WPP8</accession>
<sequence>MTMSTAVEPKPDRRVLVRSLAPLATSSALMAAGILLSLTAADRVEAEDVVDGVMLLLFPAVGALLLMRRRAPRVALLFQGVGLLAASGFLAGGASEHEWAGRSVSGVVASVAFTATISLLLAVTPYFFPDGHLPSRRWRPVVAVSVLAAALSCVTILLTPGAVDEDSAELGDNPLGIGGLASLLHALELLSFVAFAACALLGVASLLRRLHGADRRTRRQIATLGVGVAVLVGLFLLDSTLQSIGGQAYGVVAAVIALGAVPLAAGLALLRD</sequence>
<dbReference type="RefSeq" id="WP_139621070.1">
    <property type="nucleotide sequence ID" value="NZ_VDMP01000012.1"/>
</dbReference>
<evidence type="ECO:0000313" key="2">
    <source>
        <dbReference type="EMBL" id="TNM49516.1"/>
    </source>
</evidence>
<dbReference type="OrthoDB" id="3808459at2"/>
<proteinExistence type="predicted"/>
<feature type="transmembrane region" description="Helical" evidence="1">
    <location>
        <begin position="249"/>
        <end position="270"/>
    </location>
</feature>
<name>A0A5C4WPP8_9ACTN</name>
<reference evidence="2 3" key="1">
    <citation type="journal article" date="2016" name="Int. J. Syst. Evol. Microbiol.">
        <title>Nocardioides albidus sp. nov., an actinobacterium isolated from garden soil.</title>
        <authorList>
            <person name="Singh H."/>
            <person name="Du J."/>
            <person name="Trinh H."/>
            <person name="Won K."/>
            <person name="Yang J.E."/>
            <person name="Yin C."/>
            <person name="Kook M."/>
            <person name="Yi T.H."/>
        </authorList>
    </citation>
    <scope>NUCLEOTIDE SEQUENCE [LARGE SCALE GENOMIC DNA]</scope>
    <source>
        <strain evidence="2 3">CCTCC AB 2015297</strain>
    </source>
</reference>
<keyword evidence="1" id="KW-0472">Membrane</keyword>
<feature type="transmembrane region" description="Helical" evidence="1">
    <location>
        <begin position="50"/>
        <end position="67"/>
    </location>
</feature>
<feature type="transmembrane region" description="Helical" evidence="1">
    <location>
        <begin position="74"/>
        <end position="94"/>
    </location>
</feature>
<organism evidence="2 3">
    <name type="scientific">Nocardioides albidus</name>
    <dbReference type="NCBI Taxonomy" id="1517589"/>
    <lineage>
        <taxon>Bacteria</taxon>
        <taxon>Bacillati</taxon>
        <taxon>Actinomycetota</taxon>
        <taxon>Actinomycetes</taxon>
        <taxon>Propionibacteriales</taxon>
        <taxon>Nocardioidaceae</taxon>
        <taxon>Nocardioides</taxon>
    </lineage>
</organism>
<dbReference type="Proteomes" id="UP000313231">
    <property type="component" value="Unassembled WGS sequence"/>
</dbReference>
<protein>
    <submittedName>
        <fullName evidence="2">Uncharacterized protein</fullName>
    </submittedName>
</protein>
<gene>
    <name evidence="2" type="ORF">FHP29_01280</name>
</gene>
<feature type="transmembrane region" description="Helical" evidence="1">
    <location>
        <begin position="183"/>
        <end position="207"/>
    </location>
</feature>